<keyword evidence="3" id="KW-1185">Reference proteome</keyword>
<proteinExistence type="predicted"/>
<reference evidence="3" key="1">
    <citation type="submission" date="2016-12" db="EMBL/GenBank/DDBJ databases">
        <authorList>
            <person name="Rodrigo-Torres L."/>
            <person name="Arahal R.D."/>
            <person name="Lucena T."/>
        </authorList>
    </citation>
    <scope>NUCLEOTIDE SEQUENCE [LARGE SCALE GENOMIC DNA]</scope>
</reference>
<organism evidence="2 3">
    <name type="scientific">Vibrio quintilis</name>
    <dbReference type="NCBI Taxonomy" id="1117707"/>
    <lineage>
        <taxon>Bacteria</taxon>
        <taxon>Pseudomonadati</taxon>
        <taxon>Pseudomonadota</taxon>
        <taxon>Gammaproteobacteria</taxon>
        <taxon>Vibrionales</taxon>
        <taxon>Vibrionaceae</taxon>
        <taxon>Vibrio</taxon>
    </lineage>
</organism>
<keyword evidence="1" id="KW-0472">Membrane</keyword>
<name>A0A1M7YTK2_9VIBR</name>
<dbReference type="AlphaFoldDB" id="A0A1M7YTK2"/>
<feature type="transmembrane region" description="Helical" evidence="1">
    <location>
        <begin position="47"/>
        <end position="68"/>
    </location>
</feature>
<accession>A0A1M7YTK2</accession>
<dbReference type="Proteomes" id="UP000184600">
    <property type="component" value="Unassembled WGS sequence"/>
</dbReference>
<gene>
    <name evidence="2" type="ORF">VQ7734_01669</name>
</gene>
<feature type="transmembrane region" description="Helical" evidence="1">
    <location>
        <begin position="6"/>
        <end position="26"/>
    </location>
</feature>
<evidence type="ECO:0000313" key="2">
    <source>
        <dbReference type="EMBL" id="SHO55908.1"/>
    </source>
</evidence>
<dbReference type="STRING" id="1117707.VQ7734_01669"/>
<keyword evidence="1" id="KW-1133">Transmembrane helix</keyword>
<evidence type="ECO:0000313" key="3">
    <source>
        <dbReference type="Proteomes" id="UP000184600"/>
    </source>
</evidence>
<dbReference type="EMBL" id="FRFG01000019">
    <property type="protein sequence ID" value="SHO55908.1"/>
    <property type="molecule type" value="Genomic_DNA"/>
</dbReference>
<keyword evidence="1" id="KW-0812">Transmembrane</keyword>
<sequence>MLYVLLLYILVSRLNYIGDVSLFNLIKAKIIQAVFSLNTLIKVSVRIEIVVVIGAYFWFESVLVTGMLSPFTLP</sequence>
<evidence type="ECO:0000256" key="1">
    <source>
        <dbReference type="SAM" id="Phobius"/>
    </source>
</evidence>
<protein>
    <submittedName>
        <fullName evidence="2">Uncharacterized protein</fullName>
    </submittedName>
</protein>